<evidence type="ECO:0000313" key="3">
    <source>
        <dbReference type="Proteomes" id="UP000010411"/>
    </source>
</evidence>
<dbReference type="EMBL" id="AEJC01000490">
    <property type="protein sequence ID" value="EKX62767.1"/>
    <property type="molecule type" value="Genomic_DNA"/>
</dbReference>
<comment type="caution">
    <text evidence="2">The sequence shown here is derived from an EMBL/GenBank/DDBJ whole genome shotgun (WGS) entry which is preliminary data.</text>
</comment>
<evidence type="ECO:0000313" key="2">
    <source>
        <dbReference type="EMBL" id="EKX62767.1"/>
    </source>
</evidence>
<dbReference type="PATRIC" id="fig|698759.3.peg.6531"/>
<dbReference type="Proteomes" id="UP000010411">
    <property type="component" value="Unassembled WGS sequence"/>
</dbReference>
<evidence type="ECO:0000256" key="1">
    <source>
        <dbReference type="SAM" id="MobiDB-lite"/>
    </source>
</evidence>
<feature type="region of interest" description="Disordered" evidence="1">
    <location>
        <begin position="1"/>
        <end position="79"/>
    </location>
</feature>
<feature type="compositionally biased region" description="Gly residues" evidence="1">
    <location>
        <begin position="11"/>
        <end position="21"/>
    </location>
</feature>
<sequence>MTARSVRVGGPSKGGVLGLGGERTSRAVRSDSGDGRPARWREFRRAGPVADARPTALRPMTCHPSPETADPSATARIRA</sequence>
<dbReference type="AlphaFoldDB" id="L1KQB0"/>
<proteinExistence type="predicted"/>
<feature type="compositionally biased region" description="Basic and acidic residues" evidence="1">
    <location>
        <begin position="23"/>
        <end position="45"/>
    </location>
</feature>
<name>L1KQB0_9ACTN</name>
<protein>
    <submittedName>
        <fullName evidence="2">Uncharacterized protein</fullName>
    </submittedName>
</protein>
<organism evidence="2 3">
    <name type="scientific">Streptomyces ipomoeae 91-03</name>
    <dbReference type="NCBI Taxonomy" id="698759"/>
    <lineage>
        <taxon>Bacteria</taxon>
        <taxon>Bacillati</taxon>
        <taxon>Actinomycetota</taxon>
        <taxon>Actinomycetes</taxon>
        <taxon>Kitasatosporales</taxon>
        <taxon>Streptomycetaceae</taxon>
        <taxon>Streptomyces</taxon>
    </lineage>
</organism>
<accession>L1KQB0</accession>
<reference evidence="2 3" key="1">
    <citation type="submission" date="2012-11" db="EMBL/GenBank/DDBJ databases">
        <authorList>
            <person name="Huguet-Tapia J.C."/>
            <person name="Durkin A.S."/>
            <person name="Pettis G.S."/>
            <person name="Badger J.H."/>
        </authorList>
    </citation>
    <scope>NUCLEOTIDE SEQUENCE [LARGE SCALE GENOMIC DNA]</scope>
    <source>
        <strain evidence="2 3">91-03</strain>
    </source>
</reference>
<keyword evidence="3" id="KW-1185">Reference proteome</keyword>
<gene>
    <name evidence="2" type="ORF">STRIP9103_02100</name>
</gene>